<sequence length="99" mass="11035">MTNVDKLPTLGPLESVAVLGLRGEFREAYNTEFQVGLSISVMKNRATRHKNLQLKIENLHVKVLPPAHLNSNPAFFKPSCASQAVKTIRTSAYHSFQDD</sequence>
<dbReference type="EMBL" id="LT553804">
    <property type="protein sequence ID" value="SAM02335.1"/>
    <property type="molecule type" value="Genomic_DNA"/>
</dbReference>
<dbReference type="AlphaFoldDB" id="A0A168PG99"/>
<reference evidence="1" key="1">
    <citation type="submission" date="2016-04" db="EMBL/GenBank/DDBJ databases">
        <authorList>
            <person name="Evans L.H."/>
            <person name="Alamgir A."/>
            <person name="Owens N."/>
            <person name="Weber N.D."/>
            <person name="Virtaneva K."/>
            <person name="Barbian K."/>
            <person name="Babar A."/>
            <person name="Rosenke K."/>
        </authorList>
    </citation>
    <scope>NUCLEOTIDE SEQUENCE [LARGE SCALE GENOMIC DNA]</scope>
    <source>
        <strain evidence="1">CBS 101.48</strain>
    </source>
</reference>
<keyword evidence="2" id="KW-1185">Reference proteome</keyword>
<name>A0A168PG99_ABSGL</name>
<protein>
    <submittedName>
        <fullName evidence="1">Uncharacterized protein</fullName>
    </submittedName>
</protein>
<gene>
    <name evidence="1" type="primary">ABSGL_08114.1 scaffold 9591</name>
</gene>
<accession>A0A168PG99</accession>
<dbReference type="InParanoid" id="A0A168PG99"/>
<proteinExistence type="predicted"/>
<evidence type="ECO:0000313" key="1">
    <source>
        <dbReference type="EMBL" id="SAM02335.1"/>
    </source>
</evidence>
<evidence type="ECO:0000313" key="2">
    <source>
        <dbReference type="Proteomes" id="UP000078561"/>
    </source>
</evidence>
<dbReference type="Proteomes" id="UP000078561">
    <property type="component" value="Unassembled WGS sequence"/>
</dbReference>
<organism evidence="1">
    <name type="scientific">Absidia glauca</name>
    <name type="common">Pin mould</name>
    <dbReference type="NCBI Taxonomy" id="4829"/>
    <lineage>
        <taxon>Eukaryota</taxon>
        <taxon>Fungi</taxon>
        <taxon>Fungi incertae sedis</taxon>
        <taxon>Mucoromycota</taxon>
        <taxon>Mucoromycotina</taxon>
        <taxon>Mucoromycetes</taxon>
        <taxon>Mucorales</taxon>
        <taxon>Cunninghamellaceae</taxon>
        <taxon>Absidia</taxon>
    </lineage>
</organism>